<keyword evidence="2" id="KW-1185">Reference proteome</keyword>
<accession>I0K6W6</accession>
<dbReference type="OrthoDB" id="482145at2"/>
<dbReference type="KEGG" id="fae:FAES_1860"/>
<dbReference type="Proteomes" id="UP000011058">
    <property type="component" value="Chromosome"/>
</dbReference>
<dbReference type="RefSeq" id="WP_015330968.1">
    <property type="nucleotide sequence ID" value="NC_020054.1"/>
</dbReference>
<dbReference type="HOGENOM" id="CLU_2023297_0_0_10"/>
<dbReference type="EMBL" id="HE796683">
    <property type="protein sequence ID" value="CCG99869.1"/>
    <property type="molecule type" value="Genomic_DNA"/>
</dbReference>
<reference evidence="1 2" key="1">
    <citation type="journal article" date="2012" name="J. Bacteriol.">
        <title>Genome Sequence of Fibrella aestuarina BUZ 2T, a Filamentous Marine Bacterium.</title>
        <authorList>
            <person name="Filippini M."/>
            <person name="Qi W."/>
            <person name="Blom J."/>
            <person name="Goesmann A."/>
            <person name="Smits T.H."/>
            <person name="Bagheri H.C."/>
        </authorList>
    </citation>
    <scope>NUCLEOTIDE SEQUENCE [LARGE SCALE GENOMIC DNA]</scope>
    <source>
        <strain evidence="2">BUZ 2T</strain>
    </source>
</reference>
<evidence type="ECO:0000313" key="2">
    <source>
        <dbReference type="Proteomes" id="UP000011058"/>
    </source>
</evidence>
<dbReference type="STRING" id="1166018.FAES_1860"/>
<dbReference type="AlphaFoldDB" id="I0K6W6"/>
<sequence>MIIYRTVPIVDRLPPLGEWVTTIDQAGNHRVYRLTEHGWNMRDVGGTNSPPDNLPMTHWLEKLTLDGEAMIGEVNERFEQLKRYELEWSSFYDGWLEGRVSLCGQLMFSPTPNRPVAGNDRR</sequence>
<gene>
    <name evidence="1" type="ORF">FAES_1860</name>
</gene>
<name>I0K6W6_9BACT</name>
<protein>
    <submittedName>
        <fullName evidence="1">Uncharacterized protein</fullName>
    </submittedName>
</protein>
<evidence type="ECO:0000313" key="1">
    <source>
        <dbReference type="EMBL" id="CCG99869.1"/>
    </source>
</evidence>
<proteinExistence type="predicted"/>
<organism evidence="1 2">
    <name type="scientific">Fibrella aestuarina BUZ 2</name>
    <dbReference type="NCBI Taxonomy" id="1166018"/>
    <lineage>
        <taxon>Bacteria</taxon>
        <taxon>Pseudomonadati</taxon>
        <taxon>Bacteroidota</taxon>
        <taxon>Cytophagia</taxon>
        <taxon>Cytophagales</taxon>
        <taxon>Spirosomataceae</taxon>
        <taxon>Fibrella</taxon>
    </lineage>
</organism>